<dbReference type="PANTHER" id="PTHR42776">
    <property type="entry name" value="SERINE PEPTIDASE S9 FAMILY MEMBER"/>
    <property type="match status" value="1"/>
</dbReference>
<dbReference type="Gene3D" id="3.40.50.1820">
    <property type="entry name" value="alpha/beta hydrolase"/>
    <property type="match status" value="1"/>
</dbReference>
<evidence type="ECO:0000256" key="2">
    <source>
        <dbReference type="SAM" id="SignalP"/>
    </source>
</evidence>
<protein>
    <submittedName>
        <fullName evidence="4">Prolyl oligopeptidase family serine peptidase</fullName>
    </submittedName>
</protein>
<proteinExistence type="predicted"/>
<dbReference type="Gene3D" id="2.120.10.30">
    <property type="entry name" value="TolB, C-terminal domain"/>
    <property type="match status" value="1"/>
</dbReference>
<dbReference type="PANTHER" id="PTHR42776:SF28">
    <property type="entry name" value="GLUTAMYL ENDOPEPTIDASE, CHLOROPLASTIC-RELATED"/>
    <property type="match status" value="1"/>
</dbReference>
<dbReference type="Pfam" id="PF00326">
    <property type="entry name" value="Peptidase_S9"/>
    <property type="match status" value="1"/>
</dbReference>
<keyword evidence="2" id="KW-0732">Signal</keyword>
<dbReference type="Proteomes" id="UP001596116">
    <property type="component" value="Unassembled WGS sequence"/>
</dbReference>
<accession>A0ABW1KUL6</accession>
<dbReference type="SUPFAM" id="SSF53474">
    <property type="entry name" value="alpha/beta-Hydrolases"/>
    <property type="match status" value="1"/>
</dbReference>
<keyword evidence="5" id="KW-1185">Reference proteome</keyword>
<organism evidence="4 5">
    <name type="scientific">Hyphococcus aureus</name>
    <dbReference type="NCBI Taxonomy" id="2666033"/>
    <lineage>
        <taxon>Bacteria</taxon>
        <taxon>Pseudomonadati</taxon>
        <taxon>Pseudomonadota</taxon>
        <taxon>Alphaproteobacteria</taxon>
        <taxon>Parvularculales</taxon>
        <taxon>Parvularculaceae</taxon>
        <taxon>Hyphococcus</taxon>
    </lineage>
</organism>
<evidence type="ECO:0000313" key="5">
    <source>
        <dbReference type="Proteomes" id="UP001596116"/>
    </source>
</evidence>
<comment type="caution">
    <text evidence="4">The sequence shown here is derived from an EMBL/GenBank/DDBJ whole genome shotgun (WGS) entry which is preliminary data.</text>
</comment>
<reference evidence="4 5" key="1">
    <citation type="submission" date="2024-09" db="EMBL/GenBank/DDBJ databases">
        <authorList>
            <person name="Zhang Z.-H."/>
        </authorList>
    </citation>
    <scope>NUCLEOTIDE SEQUENCE [LARGE SCALE GENOMIC DNA]</scope>
    <source>
        <strain evidence="4 5">HHTR114</strain>
    </source>
</reference>
<sequence>MIIRSRITTVGLAITVSLCSAAAFGQEGYRSPPQAAIDVLDIPPPPAASVSPDGRWMVVTPLKAMPSIEDRAAPMAKLGGLRVNVTTNGPYNTPRYDLNSSYTGTGTSYQLLDLSDGGETSVTAPNQKLGPPLWSPDSSRFAFLHTAATGIELWVVEASSGEARALSGLSINAARSIDSESDAPCAWMDDNAHLLCHFVPKDRGAAPKMGVPAGPAIQQTDGVEAPVWTFTNLLTNTYDETLYKYYMTSQPMVVDVATGDATAFGKPGIYEKLSQSDDGKYFLSIRIAEPYSYLVPASRFPKEVEILDSKGKVIKKVASLPMNNAGPESMGWAPTGARGFQWRPGSSAGLVYVEPLDGGDPKNEAEFRDSVKILDAPFKGKPRELMQTTSRLVSPDSDWRSHALFKFTEDGSAAMAKQFAWATRASTMWLIKFDKGAEPSILWEHNDDDWYGDPGSPVAKAGGDVLLQNGDWIYLAGEGGSADGDHPFLDRYNLVSGETERLLATEGENYEEIVAVLDDDASKVVTSFETSVDYPNYFLRDLQSGERTALTDFSQPKSALTKAIKQQINYVRDDGIPLSGTLYLPEGYKKGTRLPTVVWAYPREFANKDGAGQVRGSSYKYSGMSESTATDYMLFITQGYAVLANAAMPIVGGLEANDTYVPQLVANADAAINKLVEMGVSDRDHIGAAGLSYGAFMTMNLLTHSDLFASGIAMNGAYNRTLTPFGFQRERRTFWEAEDVYMTMSPFMHAPDVNEPVLMFHGEIDSNTGTYPIQSQRMFHALKGLGGNARLVMMPYEDHIYAARESRLHVLAEEFDWFDKYVKKAKK</sequence>
<gene>
    <name evidence="4" type="ORF">ACFMB1_08855</name>
</gene>
<dbReference type="RefSeq" id="WP_379878893.1">
    <property type="nucleotide sequence ID" value="NZ_JBHPON010000001.1"/>
</dbReference>
<feature type="signal peptide" evidence="2">
    <location>
        <begin position="1"/>
        <end position="25"/>
    </location>
</feature>
<keyword evidence="1" id="KW-0378">Hydrolase</keyword>
<name>A0ABW1KUL6_9PROT</name>
<feature type="chain" id="PRO_5045967836" evidence="2">
    <location>
        <begin position="26"/>
        <end position="827"/>
    </location>
</feature>
<dbReference type="SUPFAM" id="SSF82171">
    <property type="entry name" value="DPP6 N-terminal domain-like"/>
    <property type="match status" value="1"/>
</dbReference>
<dbReference type="EMBL" id="JBHPON010000001">
    <property type="protein sequence ID" value="MFC6035649.1"/>
    <property type="molecule type" value="Genomic_DNA"/>
</dbReference>
<evidence type="ECO:0000313" key="4">
    <source>
        <dbReference type="EMBL" id="MFC6035649.1"/>
    </source>
</evidence>
<dbReference type="InterPro" id="IPR011042">
    <property type="entry name" value="6-blade_b-propeller_TolB-like"/>
</dbReference>
<evidence type="ECO:0000259" key="3">
    <source>
        <dbReference type="Pfam" id="PF00326"/>
    </source>
</evidence>
<dbReference type="InterPro" id="IPR001375">
    <property type="entry name" value="Peptidase_S9_cat"/>
</dbReference>
<feature type="domain" description="Peptidase S9 prolyl oligopeptidase catalytic" evidence="3">
    <location>
        <begin position="670"/>
        <end position="824"/>
    </location>
</feature>
<dbReference type="InterPro" id="IPR029058">
    <property type="entry name" value="AB_hydrolase_fold"/>
</dbReference>
<evidence type="ECO:0000256" key="1">
    <source>
        <dbReference type="ARBA" id="ARBA00022801"/>
    </source>
</evidence>